<dbReference type="CDD" id="cd00063">
    <property type="entry name" value="FN3"/>
    <property type="match status" value="2"/>
</dbReference>
<evidence type="ECO:0000259" key="6">
    <source>
        <dbReference type="PROSITE" id="PS50853"/>
    </source>
</evidence>
<dbReference type="InterPro" id="IPR026444">
    <property type="entry name" value="Secre_tail"/>
</dbReference>
<comment type="caution">
    <text evidence="8">The sequence shown here is derived from an EMBL/GenBank/DDBJ whole genome shotgun (WGS) entry which is preliminary data.</text>
</comment>
<dbReference type="GO" id="GO:0004518">
    <property type="term" value="F:nuclease activity"/>
    <property type="evidence" value="ECO:0007669"/>
    <property type="project" value="UniProtKB-KW"/>
</dbReference>
<dbReference type="SUPFAM" id="SSF49313">
    <property type="entry name" value="Cadherin-like"/>
    <property type="match status" value="1"/>
</dbReference>
<organism evidence="8 9">
    <name type="scientific">Ancylomarina salipaludis</name>
    <dbReference type="NCBI Taxonomy" id="2501299"/>
    <lineage>
        <taxon>Bacteria</taxon>
        <taxon>Pseudomonadati</taxon>
        <taxon>Bacteroidota</taxon>
        <taxon>Bacteroidia</taxon>
        <taxon>Marinilabiliales</taxon>
        <taxon>Marinifilaceae</taxon>
        <taxon>Ancylomarina</taxon>
    </lineage>
</organism>
<keyword evidence="9" id="KW-1185">Reference proteome</keyword>
<dbReference type="InterPro" id="IPR001322">
    <property type="entry name" value="Lamin_tail_dom"/>
</dbReference>
<dbReference type="InterPro" id="IPR006644">
    <property type="entry name" value="Cadg"/>
</dbReference>
<protein>
    <submittedName>
        <fullName evidence="8">T9SS type A sorting domain-containing protein</fullName>
    </submittedName>
</protein>
<reference evidence="8 9" key="1">
    <citation type="submission" date="2019-01" db="EMBL/GenBank/DDBJ databases">
        <title>Ancylomarina salipaludis sp. nov., isolated from a salt marsh.</title>
        <authorList>
            <person name="Yoon J.-H."/>
        </authorList>
    </citation>
    <scope>NUCLEOTIDE SEQUENCE [LARGE SCALE GENOMIC DNA]</scope>
    <source>
        <strain evidence="8 9">SHSM-M15</strain>
    </source>
</reference>
<accession>A0A4Q1JKB7</accession>
<evidence type="ECO:0000256" key="1">
    <source>
        <dbReference type="ARBA" id="ARBA00006429"/>
    </source>
</evidence>
<feature type="signal peptide" evidence="5">
    <location>
        <begin position="1"/>
        <end position="21"/>
    </location>
</feature>
<feature type="domain" description="Fibronectin type-III" evidence="6">
    <location>
        <begin position="540"/>
        <end position="625"/>
    </location>
</feature>
<name>A0A4Q1JKB7_9BACT</name>
<feature type="domain" description="LTD" evidence="7">
    <location>
        <begin position="354"/>
        <end position="503"/>
    </location>
</feature>
<dbReference type="EMBL" id="SAXA01000013">
    <property type="protein sequence ID" value="RXQ90413.1"/>
    <property type="molecule type" value="Genomic_DNA"/>
</dbReference>
<keyword evidence="3" id="KW-0378">Hydrolase</keyword>
<dbReference type="Pfam" id="PF00041">
    <property type="entry name" value="fn3"/>
    <property type="match status" value="2"/>
</dbReference>
<dbReference type="PANTHER" id="PTHR33607:SF2">
    <property type="entry name" value="ENDONUCLEASE-1"/>
    <property type="match status" value="1"/>
</dbReference>
<dbReference type="InterPro" id="IPR015919">
    <property type="entry name" value="Cadherin-like_sf"/>
</dbReference>
<feature type="region of interest" description="Disordered" evidence="4">
    <location>
        <begin position="137"/>
        <end position="161"/>
    </location>
</feature>
<evidence type="ECO:0000256" key="3">
    <source>
        <dbReference type="ARBA" id="ARBA00022801"/>
    </source>
</evidence>
<dbReference type="Pfam" id="PF00932">
    <property type="entry name" value="LTD"/>
    <property type="match status" value="1"/>
</dbReference>
<dbReference type="PANTHER" id="PTHR33607">
    <property type="entry name" value="ENDONUCLEASE-1"/>
    <property type="match status" value="1"/>
</dbReference>
<dbReference type="SUPFAM" id="SSF54060">
    <property type="entry name" value="His-Me finger endonucleases"/>
    <property type="match status" value="1"/>
</dbReference>
<dbReference type="Proteomes" id="UP000289703">
    <property type="component" value="Unassembled WGS sequence"/>
</dbReference>
<keyword evidence="5" id="KW-0732">Signal</keyword>
<proteinExistence type="inferred from homology"/>
<feature type="chain" id="PRO_5021017999" evidence="5">
    <location>
        <begin position="22"/>
        <end position="975"/>
    </location>
</feature>
<keyword evidence="2" id="KW-0540">Nuclease</keyword>
<dbReference type="InterPro" id="IPR036116">
    <property type="entry name" value="FN3_sf"/>
</dbReference>
<evidence type="ECO:0000313" key="8">
    <source>
        <dbReference type="EMBL" id="RXQ90413.1"/>
    </source>
</evidence>
<dbReference type="Pfam" id="PF04231">
    <property type="entry name" value="Endonuclease_1"/>
    <property type="match status" value="1"/>
</dbReference>
<dbReference type="Pfam" id="PF18962">
    <property type="entry name" value="Por_Secre_tail"/>
    <property type="match status" value="1"/>
</dbReference>
<dbReference type="InterPro" id="IPR013783">
    <property type="entry name" value="Ig-like_fold"/>
</dbReference>
<dbReference type="SMART" id="SM00736">
    <property type="entry name" value="CADG"/>
    <property type="match status" value="1"/>
</dbReference>
<evidence type="ECO:0000256" key="2">
    <source>
        <dbReference type="ARBA" id="ARBA00022722"/>
    </source>
</evidence>
<dbReference type="RefSeq" id="WP_129255210.1">
    <property type="nucleotide sequence ID" value="NZ_SAXA01000013.1"/>
</dbReference>
<dbReference type="GO" id="GO:0016020">
    <property type="term" value="C:membrane"/>
    <property type="evidence" value="ECO:0007669"/>
    <property type="project" value="InterPro"/>
</dbReference>
<evidence type="ECO:0000259" key="7">
    <source>
        <dbReference type="PROSITE" id="PS51841"/>
    </source>
</evidence>
<dbReference type="OrthoDB" id="9770276at2"/>
<dbReference type="PROSITE" id="PS50853">
    <property type="entry name" value="FN3"/>
    <property type="match status" value="2"/>
</dbReference>
<feature type="domain" description="Fibronectin type-III" evidence="6">
    <location>
        <begin position="631"/>
        <end position="717"/>
    </location>
</feature>
<dbReference type="InterPro" id="IPR003961">
    <property type="entry name" value="FN3_dom"/>
</dbReference>
<gene>
    <name evidence="8" type="ORF">EO244_13480</name>
</gene>
<evidence type="ECO:0000256" key="5">
    <source>
        <dbReference type="SAM" id="SignalP"/>
    </source>
</evidence>
<comment type="similarity">
    <text evidence="1">Belongs to the EndA/NucM nuclease family.</text>
</comment>
<dbReference type="GO" id="GO:0005509">
    <property type="term" value="F:calcium ion binding"/>
    <property type="evidence" value="ECO:0007669"/>
    <property type="project" value="InterPro"/>
</dbReference>
<dbReference type="GO" id="GO:0016787">
    <property type="term" value="F:hydrolase activity"/>
    <property type="evidence" value="ECO:0007669"/>
    <property type="project" value="UniProtKB-KW"/>
</dbReference>
<dbReference type="InterPro" id="IPR044925">
    <property type="entry name" value="His-Me_finger_sf"/>
</dbReference>
<dbReference type="SMART" id="SM00060">
    <property type="entry name" value="FN3"/>
    <property type="match status" value="2"/>
</dbReference>
<dbReference type="NCBIfam" id="TIGR04183">
    <property type="entry name" value="Por_Secre_tail"/>
    <property type="match status" value="1"/>
</dbReference>
<dbReference type="Gene3D" id="2.60.40.10">
    <property type="entry name" value="Immunoglobulins"/>
    <property type="match status" value="3"/>
</dbReference>
<evidence type="ECO:0000313" key="9">
    <source>
        <dbReference type="Proteomes" id="UP000289703"/>
    </source>
</evidence>
<dbReference type="SUPFAM" id="SSF49265">
    <property type="entry name" value="Fibronectin type III"/>
    <property type="match status" value="1"/>
</dbReference>
<dbReference type="AlphaFoldDB" id="A0A4Q1JKB7"/>
<sequence length="975" mass="105180">MKRNLLSFFAMMLLISSALMAQIPQGYYDSASGLSGDALKSALNNIIKGHTEYPYSSTSTDVWDILKEADRDPNNPDNVLCIYSKFSINAAAEYNNGDGWNKEHVWAKSRGDFGTTMGPGTDLHHIRAADVSTNSARNNRNFDEASTPYVDNGGSNNGPTPAYTSDVDWVWEPPADVKGDVARMLMYMTVRYEGFDGEPDLELQEDYLDASSKAPGQARLSTLIQWHLNDPVDDEERRRNNVVYSYQHNRNPFIDHPEFVCEIFDCGGTQPTNSAPLFSSSAPVDATENIAYTYTITATDVDNDKLSFSASGLPSWLNLVDNGNGSAVLSGTPLLANVGVNSIRISVSDGQVSAIQDFQITVAGENVGGAASDLFFSEYIEGSSNNKALEVANFTGSTVDLSAYTIKKQTNGAGLWSSGLVLSGTLANQDVYVAANSSAVPEITSQADYTGGVGEMTFNGNDALGLFKNDVLIDVIGNFDGGSANFAQDQTLRRKSSISGPNTIYTLSEWDVLLKDSFDGLGSHVFDGGVVVPDVEAPSSPGNLASSNITENGFDISWSASTDNVAVTNYDVYLNDVLVATQISQTYSFSSLNAGTTYAVKVIAKDAAGNLSIASNINVQTIAPDTQAPTVPANLAVANVSQTSFDISWSASTDNVAVTAYEVYLDNILVATQTATNYGFTTLSAGTTYIVKVLAKDEAGNKSAATQLSISTQSAPSSKVLIASDFESGWDNWISGGSDAYLYSGNRSYQGLYSVDLQDDSGEGSAMTSPSFNITAYNQIDIEFYYYSYSMETNEDFFVKYFDGSSWNTVASFVSGVDFDNNNYYVATLSFDASQYNFASDAKFRFQCDASSNSDDIYIDLVTITASNTGTKSDFTHTVSSVFVKAGLEKNTEEEASIYPNPATDYFDLALILEKEVDLDIDIYDLNGRLVSSTKELNCVGDYTKRMNISGLGSGMYLVVVKGENINLSKRLIVK</sequence>
<evidence type="ECO:0000256" key="4">
    <source>
        <dbReference type="SAM" id="MobiDB-lite"/>
    </source>
</evidence>
<dbReference type="PROSITE" id="PS51841">
    <property type="entry name" value="LTD"/>
    <property type="match status" value="1"/>
</dbReference>
<dbReference type="InterPro" id="IPR007346">
    <property type="entry name" value="Endonuclease-I"/>
</dbReference>